<feature type="transmembrane region" description="Helical" evidence="1">
    <location>
        <begin position="75"/>
        <end position="97"/>
    </location>
</feature>
<keyword evidence="1" id="KW-1133">Transmembrane helix</keyword>
<dbReference type="RefSeq" id="WP_185691727.1">
    <property type="nucleotide sequence ID" value="NZ_JACHVA010000041.1"/>
</dbReference>
<dbReference type="AlphaFoldDB" id="A0A7X1AVZ0"/>
<organism evidence="4 5">
    <name type="scientific">Puniceicoccus vermicola</name>
    <dbReference type="NCBI Taxonomy" id="388746"/>
    <lineage>
        <taxon>Bacteria</taxon>
        <taxon>Pseudomonadati</taxon>
        <taxon>Verrucomicrobiota</taxon>
        <taxon>Opitutia</taxon>
        <taxon>Puniceicoccales</taxon>
        <taxon>Puniceicoccaceae</taxon>
        <taxon>Puniceicoccus</taxon>
    </lineage>
</organism>
<dbReference type="InterPro" id="IPR045919">
    <property type="entry name" value="DUF6338"/>
</dbReference>
<sequence>MLETFKGFLLFIVFLVPGFIFRIVEGQFAYLDKRLDWGRFALGLLARSTIVYAIVGPWIFHSWQSGWIRSHPVASIYLFASLALLLSVILGIFAGIVRQKEWLRKFIERFDLKPFEQHDIPTAWDRVFSKAEPSWIIVTFKDQSQVTGWYGSESYVSSDPDERDLFISSTVRTNEKGQLEIAENSGGVYIRIDEIKTIEFIAEPSLSHEPDTNDPEA</sequence>
<evidence type="ECO:0000313" key="5">
    <source>
        <dbReference type="Proteomes" id="UP000525652"/>
    </source>
</evidence>
<dbReference type="EMBL" id="JACHVA010000041">
    <property type="protein sequence ID" value="MBC2600990.1"/>
    <property type="molecule type" value="Genomic_DNA"/>
</dbReference>
<keyword evidence="1" id="KW-0472">Membrane</keyword>
<gene>
    <name evidence="2" type="ORF">H5P30_04265</name>
    <name evidence="3" type="ORF">H5P30_04280</name>
    <name evidence="4" type="ORF">H5P30_04320</name>
</gene>
<dbReference type="EMBL" id="JACHVA010000043">
    <property type="protein sequence ID" value="MBC2601001.1"/>
    <property type="molecule type" value="Genomic_DNA"/>
</dbReference>
<feature type="transmembrane region" description="Helical" evidence="1">
    <location>
        <begin position="44"/>
        <end position="63"/>
    </location>
</feature>
<proteinExistence type="predicted"/>
<evidence type="ECO:0000256" key="1">
    <source>
        <dbReference type="SAM" id="Phobius"/>
    </source>
</evidence>
<accession>A0A7X1AVZ0</accession>
<dbReference type="Proteomes" id="UP000525652">
    <property type="component" value="Unassembled WGS sequence"/>
</dbReference>
<evidence type="ECO:0000313" key="3">
    <source>
        <dbReference type="EMBL" id="MBC2600993.1"/>
    </source>
</evidence>
<name>A0A7X1AVZ0_9BACT</name>
<dbReference type="Pfam" id="PF19865">
    <property type="entry name" value="DUF6338"/>
    <property type="match status" value="1"/>
</dbReference>
<evidence type="ECO:0000313" key="2">
    <source>
        <dbReference type="EMBL" id="MBC2600990.1"/>
    </source>
</evidence>
<dbReference type="EMBL" id="JACHVA010000042">
    <property type="protein sequence ID" value="MBC2600993.1"/>
    <property type="molecule type" value="Genomic_DNA"/>
</dbReference>
<keyword evidence="1" id="KW-0812">Transmembrane</keyword>
<comment type="caution">
    <text evidence="4">The sequence shown here is derived from an EMBL/GenBank/DDBJ whole genome shotgun (WGS) entry which is preliminary data.</text>
</comment>
<feature type="transmembrane region" description="Helical" evidence="1">
    <location>
        <begin position="6"/>
        <end position="24"/>
    </location>
</feature>
<evidence type="ECO:0000313" key="4">
    <source>
        <dbReference type="EMBL" id="MBC2601001.1"/>
    </source>
</evidence>
<keyword evidence="5" id="KW-1185">Reference proteome</keyword>
<reference evidence="4 5" key="1">
    <citation type="submission" date="2020-07" db="EMBL/GenBank/DDBJ databases">
        <authorList>
            <person name="Feng X."/>
        </authorList>
    </citation>
    <scope>NUCLEOTIDE SEQUENCE [LARGE SCALE GENOMIC DNA]</scope>
    <source>
        <strain evidence="4 5">JCM14086</strain>
    </source>
</reference>
<protein>
    <submittedName>
        <fullName evidence="4">Uncharacterized protein</fullName>
    </submittedName>
</protein>